<comment type="caution">
    <text evidence="3">The sequence shown here is derived from an EMBL/GenBank/DDBJ whole genome shotgun (WGS) entry which is preliminary data.</text>
</comment>
<dbReference type="EMBL" id="AJWJ01000095">
    <property type="protein sequence ID" value="KAF2075550.1"/>
    <property type="molecule type" value="Genomic_DNA"/>
</dbReference>
<keyword evidence="4" id="KW-1185">Reference proteome</keyword>
<evidence type="ECO:0000313" key="4">
    <source>
        <dbReference type="Proteomes" id="UP000695562"/>
    </source>
</evidence>
<dbReference type="PROSITE" id="PS51886">
    <property type="entry name" value="TLDC"/>
    <property type="match status" value="1"/>
</dbReference>
<name>A0A8J4PXD9_9MYCE</name>
<keyword evidence="1" id="KW-0175">Coiled coil</keyword>
<dbReference type="PANTHER" id="PTHR23354">
    <property type="entry name" value="NUCLEOLAR PROTEIN 7/ESTROGEN RECEPTOR COACTIVATOR-RELATED"/>
    <property type="match status" value="1"/>
</dbReference>
<reference evidence="3" key="1">
    <citation type="submission" date="2020-01" db="EMBL/GenBank/DDBJ databases">
        <title>Development of genomics and gene disruption for Polysphondylium violaceum indicates a role for the polyketide synthase stlB in stalk morphogenesis.</title>
        <authorList>
            <person name="Narita B."/>
            <person name="Kawabe Y."/>
            <person name="Kin K."/>
            <person name="Saito T."/>
            <person name="Gibbs R."/>
            <person name="Kuspa A."/>
            <person name="Muzny D."/>
            <person name="Queller D."/>
            <person name="Richards S."/>
            <person name="Strassman J."/>
            <person name="Sucgang R."/>
            <person name="Worley K."/>
            <person name="Schaap P."/>
        </authorList>
    </citation>
    <scope>NUCLEOTIDE SEQUENCE</scope>
    <source>
        <strain evidence="3">QSvi11</strain>
    </source>
</reference>
<dbReference type="Proteomes" id="UP000695562">
    <property type="component" value="Unassembled WGS sequence"/>
</dbReference>
<dbReference type="SMART" id="SM00584">
    <property type="entry name" value="TLDc"/>
    <property type="match status" value="1"/>
</dbReference>
<dbReference type="OrthoDB" id="289228at2759"/>
<evidence type="ECO:0000313" key="3">
    <source>
        <dbReference type="EMBL" id="KAF2075550.1"/>
    </source>
</evidence>
<gene>
    <name evidence="3" type="ORF">CYY_003136</name>
</gene>
<feature type="coiled-coil region" evidence="1">
    <location>
        <begin position="43"/>
        <end position="77"/>
    </location>
</feature>
<protein>
    <recommendedName>
        <fullName evidence="2">TLDc domain-containing protein</fullName>
    </recommendedName>
</protein>
<dbReference type="AlphaFoldDB" id="A0A8J4PXD9"/>
<dbReference type="Pfam" id="PF07534">
    <property type="entry name" value="TLD"/>
    <property type="match status" value="1"/>
</dbReference>
<proteinExistence type="predicted"/>
<evidence type="ECO:0000259" key="2">
    <source>
        <dbReference type="PROSITE" id="PS51886"/>
    </source>
</evidence>
<dbReference type="InterPro" id="IPR006571">
    <property type="entry name" value="TLDc_dom"/>
</dbReference>
<sequence>MDLEGCLTCKLTLKDNENLQRENWGYRKTGCSNKEHLTLFLQLEEKEKIINEKDTLILQLTQEINSLKEKQKQFLSNKAYGSLILDFNSFATISSWIDNTKPLKFKFLYRVNIFVTLNRFIKFLLTVLQKGSEHSFSTTSFHSICDDKGPTLTIIKTKDGDIFGGYNSTSWNSDGSFGGDDKCFIFTLFNKHNIPPTMYKNNKNNRYVYNHPNFAATFGRNDITLQQNISYQCFPDDYSDTPNGKGKDTLTPKRNFEINLQDYEVFKVL</sequence>
<evidence type="ECO:0000256" key="1">
    <source>
        <dbReference type="SAM" id="Coils"/>
    </source>
</evidence>
<accession>A0A8J4PXD9</accession>
<feature type="domain" description="TLDc" evidence="2">
    <location>
        <begin position="101"/>
        <end position="269"/>
    </location>
</feature>
<organism evidence="3 4">
    <name type="scientific">Polysphondylium violaceum</name>
    <dbReference type="NCBI Taxonomy" id="133409"/>
    <lineage>
        <taxon>Eukaryota</taxon>
        <taxon>Amoebozoa</taxon>
        <taxon>Evosea</taxon>
        <taxon>Eumycetozoa</taxon>
        <taxon>Dictyostelia</taxon>
        <taxon>Dictyosteliales</taxon>
        <taxon>Dictyosteliaceae</taxon>
        <taxon>Polysphondylium</taxon>
    </lineage>
</organism>